<reference evidence="2" key="1">
    <citation type="journal article" date="2019" name="Beilstein J. Org. Chem.">
        <title>Nanangenines: drimane sesquiterpenoids as the dominant metabolite cohort of a novel Australian fungus, Aspergillus nanangensis.</title>
        <authorList>
            <person name="Lacey H.J."/>
            <person name="Gilchrist C.L.M."/>
            <person name="Crombie A."/>
            <person name="Kalaitzis J.A."/>
            <person name="Vuong D."/>
            <person name="Rutledge P.J."/>
            <person name="Turner P."/>
            <person name="Pitt J.I."/>
            <person name="Lacey E."/>
            <person name="Chooi Y.H."/>
            <person name="Piggott A.M."/>
        </authorList>
    </citation>
    <scope>NUCLEOTIDE SEQUENCE</scope>
    <source>
        <strain evidence="2">MST-FP2251</strain>
    </source>
</reference>
<evidence type="ECO:0008006" key="4">
    <source>
        <dbReference type="Google" id="ProtNLM"/>
    </source>
</evidence>
<dbReference type="InterPro" id="IPR009413">
    <property type="entry name" value="Aegerolysin-typ"/>
</dbReference>
<evidence type="ECO:0000313" key="2">
    <source>
        <dbReference type="EMBL" id="KAF9883232.1"/>
    </source>
</evidence>
<dbReference type="Gene3D" id="2.60.270.50">
    <property type="match status" value="1"/>
</dbReference>
<protein>
    <recommendedName>
        <fullName evidence="4">Asp hemolysin-like protein</fullName>
    </recommendedName>
</protein>
<dbReference type="Pfam" id="PF06355">
    <property type="entry name" value="Aegerolysin"/>
    <property type="match status" value="1"/>
</dbReference>
<keyword evidence="3" id="KW-1185">Reference proteome</keyword>
<dbReference type="AlphaFoldDB" id="A0AAD4CCH2"/>
<comment type="similarity">
    <text evidence="1">Belongs to the aegerolysin family.</text>
</comment>
<proteinExistence type="inferred from homology"/>
<comment type="caution">
    <text evidence="2">The sequence shown here is derived from an EMBL/GenBank/DDBJ whole genome shotgun (WGS) entry which is preliminary data.</text>
</comment>
<accession>A0AAD4CCH2</accession>
<reference evidence="2" key="2">
    <citation type="submission" date="2020-02" db="EMBL/GenBank/DDBJ databases">
        <authorList>
            <person name="Gilchrist C.L.M."/>
            <person name="Chooi Y.-H."/>
        </authorList>
    </citation>
    <scope>NUCLEOTIDE SEQUENCE</scope>
    <source>
        <strain evidence="2">MST-FP2251</strain>
    </source>
</reference>
<organism evidence="2 3">
    <name type="scientific">Aspergillus nanangensis</name>
    <dbReference type="NCBI Taxonomy" id="2582783"/>
    <lineage>
        <taxon>Eukaryota</taxon>
        <taxon>Fungi</taxon>
        <taxon>Dikarya</taxon>
        <taxon>Ascomycota</taxon>
        <taxon>Pezizomycotina</taxon>
        <taxon>Eurotiomycetes</taxon>
        <taxon>Eurotiomycetidae</taxon>
        <taxon>Eurotiales</taxon>
        <taxon>Aspergillaceae</taxon>
        <taxon>Aspergillus</taxon>
        <taxon>Aspergillus subgen. Circumdati</taxon>
    </lineage>
</organism>
<dbReference type="Proteomes" id="UP001194746">
    <property type="component" value="Unassembled WGS sequence"/>
</dbReference>
<gene>
    <name evidence="2" type="ORF">FE257_003826</name>
</gene>
<dbReference type="GO" id="GO:0019836">
    <property type="term" value="P:symbiont-mediated hemolysis of host erythrocyte"/>
    <property type="evidence" value="ECO:0007669"/>
    <property type="project" value="InterPro"/>
</dbReference>
<evidence type="ECO:0000256" key="1">
    <source>
        <dbReference type="ARBA" id="ARBA00010795"/>
    </source>
</evidence>
<name>A0AAD4CCH2_ASPNN</name>
<dbReference type="EMBL" id="VCAU01000175">
    <property type="protein sequence ID" value="KAF9883232.1"/>
    <property type="molecule type" value="Genomic_DNA"/>
</dbReference>
<evidence type="ECO:0000313" key="3">
    <source>
        <dbReference type="Proteomes" id="UP001194746"/>
    </source>
</evidence>
<sequence length="139" mass="15272">MASARPQQYLDIQIQDDLKYDIRIENAHVESGEFYREGDQNDILTTDEIGDMSIRHNGGRRDICSCSEPGAISGPQGAIDLVDDMTDARICTLTWSASLGPGTSNVFTMRNQNPGYKVEIGTWNESGPMGDVPVTISEM</sequence>